<accession>A0A402A7N7</accession>
<proteinExistence type="predicted"/>
<keyword evidence="4" id="KW-1185">Reference proteome</keyword>
<evidence type="ECO:0000256" key="1">
    <source>
        <dbReference type="SAM" id="MobiDB-lite"/>
    </source>
</evidence>
<dbReference type="OrthoDB" id="157302at2"/>
<dbReference type="Proteomes" id="UP000287352">
    <property type="component" value="Unassembled WGS sequence"/>
</dbReference>
<reference evidence="4" key="1">
    <citation type="submission" date="2018-12" db="EMBL/GenBank/DDBJ databases">
        <title>Tengunoibacter tsumagoiensis gen. nov., sp. nov., Dictyobacter kobayashii sp. nov., D. alpinus sp. nov., and D. joshuensis sp. nov. and description of Dictyobacteraceae fam. nov. within the order Ktedonobacterales isolated from Tengu-no-mugimeshi.</title>
        <authorList>
            <person name="Wang C.M."/>
            <person name="Zheng Y."/>
            <person name="Sakai Y."/>
            <person name="Toyoda A."/>
            <person name="Minakuchi Y."/>
            <person name="Abe K."/>
            <person name="Yokota A."/>
            <person name="Yabe S."/>
        </authorList>
    </citation>
    <scope>NUCLEOTIDE SEQUENCE [LARGE SCALE GENOMIC DNA]</scope>
    <source>
        <strain evidence="4">Uno3</strain>
    </source>
</reference>
<dbReference type="AlphaFoldDB" id="A0A402A7N7"/>
<dbReference type="InterPro" id="IPR012349">
    <property type="entry name" value="Split_barrel_FMN-bd"/>
</dbReference>
<evidence type="ECO:0000313" key="3">
    <source>
        <dbReference type="EMBL" id="GCE15162.1"/>
    </source>
</evidence>
<protein>
    <recommendedName>
        <fullName evidence="2">Pyridoxamine 5'-phosphate oxidase N-terminal domain-containing protein</fullName>
    </recommendedName>
</protein>
<name>A0A402A7N7_9CHLR</name>
<dbReference type="Gene3D" id="2.30.110.10">
    <property type="entry name" value="Electron Transport, Fmn-binding Protein, Chain A"/>
    <property type="match status" value="1"/>
</dbReference>
<dbReference type="SUPFAM" id="SSF50475">
    <property type="entry name" value="FMN-binding split barrel"/>
    <property type="match status" value="1"/>
</dbReference>
<evidence type="ECO:0000313" key="4">
    <source>
        <dbReference type="Proteomes" id="UP000287352"/>
    </source>
</evidence>
<comment type="caution">
    <text evidence="3">The sequence shown here is derived from an EMBL/GenBank/DDBJ whole genome shotgun (WGS) entry which is preliminary data.</text>
</comment>
<dbReference type="InterPro" id="IPR011576">
    <property type="entry name" value="Pyridox_Oxase_N"/>
</dbReference>
<feature type="domain" description="Pyridoxamine 5'-phosphate oxidase N-terminal" evidence="2">
    <location>
        <begin position="35"/>
        <end position="137"/>
    </location>
</feature>
<feature type="compositionally biased region" description="Basic and acidic residues" evidence="1">
    <location>
        <begin position="10"/>
        <end position="22"/>
    </location>
</feature>
<dbReference type="EMBL" id="BIFR01000002">
    <property type="protein sequence ID" value="GCE15162.1"/>
    <property type="molecule type" value="Genomic_DNA"/>
</dbReference>
<dbReference type="Pfam" id="PF01243">
    <property type="entry name" value="PNPOx_N"/>
    <property type="match status" value="1"/>
</dbReference>
<organism evidence="3 4">
    <name type="scientific">Tengunoibacter tsumagoiensis</name>
    <dbReference type="NCBI Taxonomy" id="2014871"/>
    <lineage>
        <taxon>Bacteria</taxon>
        <taxon>Bacillati</taxon>
        <taxon>Chloroflexota</taxon>
        <taxon>Ktedonobacteria</taxon>
        <taxon>Ktedonobacterales</taxon>
        <taxon>Dictyobacteraceae</taxon>
        <taxon>Tengunoibacter</taxon>
    </lineage>
</organism>
<sequence>MSSHSSDSSTPDRGRLPHHREAPFQSPDPSTPAGEQILRRLREELFLWFTTVDATGTPHALPAAFLWDEAQSTFLIASTAEEDRDRLTQIQQNPKVGLHFNLDMSGADSFILTGEAKVSLDDPSFDQIPAWVAKYQAFFEHQGLTIQQAAAVSPVALRVRPLTMIARYGGAMPPP</sequence>
<dbReference type="RefSeq" id="WP_126582659.1">
    <property type="nucleotide sequence ID" value="NZ_BIFR01000002.1"/>
</dbReference>
<feature type="region of interest" description="Disordered" evidence="1">
    <location>
        <begin position="1"/>
        <end position="33"/>
    </location>
</feature>
<evidence type="ECO:0000259" key="2">
    <source>
        <dbReference type="Pfam" id="PF01243"/>
    </source>
</evidence>
<gene>
    <name evidence="3" type="ORF">KTT_50210</name>
</gene>